<dbReference type="AlphaFoldDB" id="A0A4Y7RCC9"/>
<evidence type="ECO:0000313" key="2">
    <source>
        <dbReference type="Proteomes" id="UP000297597"/>
    </source>
</evidence>
<proteinExistence type="predicted"/>
<dbReference type="EMBL" id="QFFZ01000097">
    <property type="protein sequence ID" value="TEB06419.1"/>
    <property type="molecule type" value="Genomic_DNA"/>
</dbReference>
<keyword evidence="2" id="KW-1185">Reference proteome</keyword>
<sequence length="46" mass="5428">MQSSSFRRTKYDPLAKLFAQAKIMVYGVYQTIENHWSYEVINSIRG</sequence>
<evidence type="ECO:0000313" key="1">
    <source>
        <dbReference type="EMBL" id="TEB06419.1"/>
    </source>
</evidence>
<reference evidence="1 2" key="1">
    <citation type="journal article" date="2018" name="Environ. Microbiol.">
        <title>Novel energy conservation strategies and behaviour of Pelotomaculum schinkii driving syntrophic propionate catabolism.</title>
        <authorList>
            <person name="Hidalgo-Ahumada C.A.P."/>
            <person name="Nobu M.K."/>
            <person name="Narihiro T."/>
            <person name="Tamaki H."/>
            <person name="Liu W.T."/>
            <person name="Kamagata Y."/>
            <person name="Stams A.J.M."/>
            <person name="Imachi H."/>
            <person name="Sousa D.Z."/>
        </authorList>
    </citation>
    <scope>NUCLEOTIDE SEQUENCE [LARGE SCALE GENOMIC DNA]</scope>
    <source>
        <strain evidence="1 2">MGP</strain>
    </source>
</reference>
<protein>
    <submittedName>
        <fullName evidence="1">Uncharacterized protein</fullName>
    </submittedName>
</protein>
<accession>A0A4Y7RCC9</accession>
<gene>
    <name evidence="1" type="ORF">Pmgp_03746</name>
</gene>
<comment type="caution">
    <text evidence="1">The sequence shown here is derived from an EMBL/GenBank/DDBJ whole genome shotgun (WGS) entry which is preliminary data.</text>
</comment>
<dbReference type="Proteomes" id="UP000297597">
    <property type="component" value="Unassembled WGS sequence"/>
</dbReference>
<organism evidence="1 2">
    <name type="scientific">Pelotomaculum propionicicum</name>
    <dbReference type="NCBI Taxonomy" id="258475"/>
    <lineage>
        <taxon>Bacteria</taxon>
        <taxon>Bacillati</taxon>
        <taxon>Bacillota</taxon>
        <taxon>Clostridia</taxon>
        <taxon>Eubacteriales</taxon>
        <taxon>Desulfotomaculaceae</taxon>
        <taxon>Pelotomaculum</taxon>
    </lineage>
</organism>
<name>A0A4Y7RCC9_9FIRM</name>